<name>A0ABQ3GFN1_9BURK</name>
<organism evidence="2 3">
    <name type="scientific">Pseudorhodoferax aquiterrae</name>
    <dbReference type="NCBI Taxonomy" id="747304"/>
    <lineage>
        <taxon>Bacteria</taxon>
        <taxon>Pseudomonadati</taxon>
        <taxon>Pseudomonadota</taxon>
        <taxon>Betaproteobacteria</taxon>
        <taxon>Burkholderiales</taxon>
        <taxon>Comamonadaceae</taxon>
    </lineage>
</organism>
<evidence type="ECO:0000313" key="3">
    <source>
        <dbReference type="Proteomes" id="UP000626210"/>
    </source>
</evidence>
<comment type="caution">
    <text evidence="2">The sequence shown here is derived from an EMBL/GenBank/DDBJ whole genome shotgun (WGS) entry which is preliminary data.</text>
</comment>
<evidence type="ECO:0000256" key="1">
    <source>
        <dbReference type="SAM" id="MobiDB-lite"/>
    </source>
</evidence>
<dbReference type="Proteomes" id="UP000626210">
    <property type="component" value="Unassembled WGS sequence"/>
</dbReference>
<protein>
    <submittedName>
        <fullName evidence="2">Uncharacterized protein</fullName>
    </submittedName>
</protein>
<dbReference type="EMBL" id="BMYK01000051">
    <property type="protein sequence ID" value="GHD04521.1"/>
    <property type="molecule type" value="Genomic_DNA"/>
</dbReference>
<feature type="region of interest" description="Disordered" evidence="1">
    <location>
        <begin position="1"/>
        <end position="22"/>
    </location>
</feature>
<proteinExistence type="predicted"/>
<accession>A0ABQ3GFN1</accession>
<keyword evidence="3" id="KW-1185">Reference proteome</keyword>
<evidence type="ECO:0000313" key="2">
    <source>
        <dbReference type="EMBL" id="GHD04521.1"/>
    </source>
</evidence>
<reference evidence="3" key="1">
    <citation type="journal article" date="2019" name="Int. J. Syst. Evol. Microbiol.">
        <title>The Global Catalogue of Microorganisms (GCM) 10K type strain sequencing project: providing services to taxonomists for standard genome sequencing and annotation.</title>
        <authorList>
            <consortium name="The Broad Institute Genomics Platform"/>
            <consortium name="The Broad Institute Genome Sequencing Center for Infectious Disease"/>
            <person name="Wu L."/>
            <person name="Ma J."/>
        </authorList>
    </citation>
    <scope>NUCLEOTIDE SEQUENCE [LARGE SCALE GENOMIC DNA]</scope>
    <source>
        <strain evidence="3">KCTC 23314</strain>
    </source>
</reference>
<gene>
    <name evidence="2" type="ORF">GCM10007320_65390</name>
</gene>
<sequence>MGLASHVHWRNGDMPNDATCSLSDQRDRERVCAPKSLDDEMLRSAAERRTRKGLLRDGIDDFHVAWGLGPYGAT</sequence>